<protein>
    <submittedName>
        <fullName evidence="1">Uncharacterized protein</fullName>
    </submittedName>
</protein>
<name>A0A926RT92_9BACL</name>
<accession>A0A926RT92</accession>
<dbReference type="RefSeq" id="WP_191141335.1">
    <property type="nucleotide sequence ID" value="NZ_JACXAH010000002.1"/>
</dbReference>
<dbReference type="AlphaFoldDB" id="A0A926RT92"/>
<organism evidence="1 2">
    <name type="scientific">Polycladospora coralii</name>
    <dbReference type="NCBI Taxonomy" id="2771432"/>
    <lineage>
        <taxon>Bacteria</taxon>
        <taxon>Bacillati</taxon>
        <taxon>Bacillota</taxon>
        <taxon>Bacilli</taxon>
        <taxon>Bacillales</taxon>
        <taxon>Thermoactinomycetaceae</taxon>
        <taxon>Polycladospora</taxon>
    </lineage>
</organism>
<proteinExistence type="predicted"/>
<gene>
    <name evidence="1" type="ORF">IC620_01540</name>
</gene>
<dbReference type="EMBL" id="JACXAH010000002">
    <property type="protein sequence ID" value="MBD1371042.1"/>
    <property type="molecule type" value="Genomic_DNA"/>
</dbReference>
<reference evidence="1" key="1">
    <citation type="submission" date="2020-09" db="EMBL/GenBank/DDBJ databases">
        <title>A novel bacterium of genus Hazenella, isolated from South China Sea.</title>
        <authorList>
            <person name="Huang H."/>
            <person name="Mo K."/>
            <person name="Hu Y."/>
        </authorList>
    </citation>
    <scope>NUCLEOTIDE SEQUENCE</scope>
    <source>
        <strain evidence="1">IB182357</strain>
    </source>
</reference>
<dbReference type="Gene3D" id="2.180.10.10">
    <property type="entry name" value="RHS repeat-associated core"/>
    <property type="match status" value="1"/>
</dbReference>
<evidence type="ECO:0000313" key="2">
    <source>
        <dbReference type="Proteomes" id="UP000661691"/>
    </source>
</evidence>
<dbReference type="Proteomes" id="UP000661691">
    <property type="component" value="Unassembled WGS sequence"/>
</dbReference>
<evidence type="ECO:0000313" key="1">
    <source>
        <dbReference type="EMBL" id="MBD1371042.1"/>
    </source>
</evidence>
<keyword evidence="2" id="KW-1185">Reference proteome</keyword>
<sequence length="121" mass="14489">MAGRLTAIKKKSDGSTIANYDYDYDGRRIRSNVNGTITNYVYDGDSIRVLYETNASNQITRYYSYNKGRGWKHSSFKIYPNHNNHGIHWQKNKWSYYKGKYTRSSKGTKRWTWWGKRIRDR</sequence>
<comment type="caution">
    <text evidence="1">The sequence shown here is derived from an EMBL/GenBank/DDBJ whole genome shotgun (WGS) entry which is preliminary data.</text>
</comment>